<dbReference type="GeneID" id="64631374"/>
<evidence type="ECO:0000256" key="1">
    <source>
        <dbReference type="SAM" id="Phobius"/>
    </source>
</evidence>
<dbReference type="AlphaFoldDB" id="A0A9P7DNC6"/>
<evidence type="ECO:0000313" key="2">
    <source>
        <dbReference type="EMBL" id="KAG1799108.1"/>
    </source>
</evidence>
<feature type="transmembrane region" description="Helical" evidence="1">
    <location>
        <begin position="51"/>
        <end position="71"/>
    </location>
</feature>
<protein>
    <submittedName>
        <fullName evidence="2">Uncharacterized protein</fullName>
    </submittedName>
</protein>
<evidence type="ECO:0000313" key="3">
    <source>
        <dbReference type="Proteomes" id="UP000807769"/>
    </source>
</evidence>
<keyword evidence="3" id="KW-1185">Reference proteome</keyword>
<organism evidence="2 3">
    <name type="scientific">Suillus subaureus</name>
    <dbReference type="NCBI Taxonomy" id="48587"/>
    <lineage>
        <taxon>Eukaryota</taxon>
        <taxon>Fungi</taxon>
        <taxon>Dikarya</taxon>
        <taxon>Basidiomycota</taxon>
        <taxon>Agaricomycotina</taxon>
        <taxon>Agaricomycetes</taxon>
        <taxon>Agaricomycetidae</taxon>
        <taxon>Boletales</taxon>
        <taxon>Suillineae</taxon>
        <taxon>Suillaceae</taxon>
        <taxon>Suillus</taxon>
    </lineage>
</organism>
<dbReference type="RefSeq" id="XP_041185685.1">
    <property type="nucleotide sequence ID" value="XM_041337358.1"/>
</dbReference>
<sequence>MRQRSCVHHPQVYMAPVTLSHIVCTHILSVFNPSFTLPHTWGPSHRHRTWSHVYTSILCIFWGSRCIDYYLKLPARKDKCKYVFVAPLLVLIVHSSPVLNIPLLPLSTDSLNY</sequence>
<feature type="transmembrane region" description="Helical" evidence="1">
    <location>
        <begin position="12"/>
        <end position="31"/>
    </location>
</feature>
<reference evidence="2" key="1">
    <citation type="journal article" date="2020" name="New Phytol.">
        <title>Comparative genomics reveals dynamic genome evolution in host specialist ectomycorrhizal fungi.</title>
        <authorList>
            <person name="Lofgren L.A."/>
            <person name="Nguyen N.H."/>
            <person name="Vilgalys R."/>
            <person name="Ruytinx J."/>
            <person name="Liao H.L."/>
            <person name="Branco S."/>
            <person name="Kuo A."/>
            <person name="LaButti K."/>
            <person name="Lipzen A."/>
            <person name="Andreopoulos W."/>
            <person name="Pangilinan J."/>
            <person name="Riley R."/>
            <person name="Hundley H."/>
            <person name="Na H."/>
            <person name="Barry K."/>
            <person name="Grigoriev I.V."/>
            <person name="Stajich J.E."/>
            <person name="Kennedy P.G."/>
        </authorList>
    </citation>
    <scope>NUCLEOTIDE SEQUENCE</scope>
    <source>
        <strain evidence="2">MN1</strain>
    </source>
</reference>
<gene>
    <name evidence="2" type="ORF">BJ212DRAFT_1402550</name>
</gene>
<dbReference type="EMBL" id="JABBWG010000153">
    <property type="protein sequence ID" value="KAG1799108.1"/>
    <property type="molecule type" value="Genomic_DNA"/>
</dbReference>
<name>A0A9P7DNC6_9AGAM</name>
<keyword evidence="1" id="KW-1133">Transmembrane helix</keyword>
<dbReference type="Proteomes" id="UP000807769">
    <property type="component" value="Unassembled WGS sequence"/>
</dbReference>
<accession>A0A9P7DNC6</accession>
<feature type="transmembrane region" description="Helical" evidence="1">
    <location>
        <begin position="83"/>
        <end position="104"/>
    </location>
</feature>
<keyword evidence="1" id="KW-0472">Membrane</keyword>
<proteinExistence type="predicted"/>
<keyword evidence="1" id="KW-0812">Transmembrane</keyword>
<comment type="caution">
    <text evidence="2">The sequence shown here is derived from an EMBL/GenBank/DDBJ whole genome shotgun (WGS) entry which is preliminary data.</text>
</comment>